<evidence type="ECO:0000256" key="1">
    <source>
        <dbReference type="ARBA" id="ARBA00001462"/>
    </source>
</evidence>
<dbReference type="SUPFAM" id="SSF51445">
    <property type="entry name" value="(Trans)glycosidases"/>
    <property type="match status" value="1"/>
</dbReference>
<evidence type="ECO:0000256" key="6">
    <source>
        <dbReference type="ARBA" id="ARBA00023180"/>
    </source>
</evidence>
<comment type="caution">
    <text evidence="9">The sequence shown here is derived from an EMBL/GenBank/DDBJ whole genome shotgun (WGS) entry which is preliminary data.</text>
</comment>
<dbReference type="CDD" id="cd23399">
    <property type="entry name" value="beta-trefoil_ABD_ABFB"/>
    <property type="match status" value="1"/>
</dbReference>
<dbReference type="InterPro" id="IPR055235">
    <property type="entry name" value="ASD1_cat"/>
</dbReference>
<dbReference type="InterPro" id="IPR007934">
    <property type="entry name" value="AbfB_ABD"/>
</dbReference>
<protein>
    <recommendedName>
        <fullName evidence="3">non-reducing end alpha-L-arabinofuranosidase</fullName>
        <ecNumber evidence="3">3.2.1.55</ecNumber>
    </recommendedName>
</protein>
<name>A0ABV6MQQ9_9PSEU</name>
<dbReference type="PANTHER" id="PTHR31776">
    <property type="entry name" value="ALPHA-L-ARABINOFURANOSIDASE 1"/>
    <property type="match status" value="1"/>
</dbReference>
<dbReference type="EC" id="3.2.1.55" evidence="3"/>
<dbReference type="InterPro" id="IPR036195">
    <property type="entry name" value="AbfB_ABD_sf"/>
</dbReference>
<dbReference type="InterPro" id="IPR051563">
    <property type="entry name" value="Glycosyl_Hydrolase_51"/>
</dbReference>
<accession>A0ABV6MQQ9</accession>
<evidence type="ECO:0000256" key="2">
    <source>
        <dbReference type="ARBA" id="ARBA00007186"/>
    </source>
</evidence>
<keyword evidence="4 7" id="KW-0732">Signal</keyword>
<comment type="similarity">
    <text evidence="2">Belongs to the glycosyl hydrolase 51 family.</text>
</comment>
<dbReference type="InterPro" id="IPR017853">
    <property type="entry name" value="GH"/>
</dbReference>
<gene>
    <name evidence="9" type="ORF">ACFFH7_14125</name>
</gene>
<sequence>MHRPRLIATMLALTLLGTGSTAAGVWSASAADGSGPTLTADVSRSTTGVNKTQFGDIVEDINHSVEGGLDANLVRNSTMKENGVSSWSAVTSGGGAGTIALDTTRPLNSANGNALKLSITANARGQRVGVANSGFYGIGLAPSTRYTTTFFARSDGPFRGGLTVDLESDTGTVYAKAPVHSVNSTWTKYSLTMTTAANTPVSTANRFVISADGVGAGSSLYFDVVTCQPPTYHDTGLRKDLMDKLAATRPGFFRIPGGNYLEGNTLSTRFDWKTTIGPIENRPGHQNDAWGYWSTDQAGIKSYLDMAEQTGSQPLLAVFAGYTLDHTVVPRDQLAPYVQDALDEIQYAIGSPHTTWGAKRAADGHPAPYDVRYVEIGNEDWFDGTGSYNSYRFPMFHDAIKAAYPQLQLVASASVSSRSVDVIDDHYYSGDTSYFTNAAHTYDGTSRNGPKHLVGEYATTNGSNDNPTGTLAGAISEAAFMTGMVRNADVVVGASYAPALADVNNFQWPTNEIAFDAAMSFGSPSYWVQHIFGNNTGDYVVSSSLTGADAAVNEVVTRTASGTVYVTVANPTNSPVTSQIRLNGTTSVRPNGTATVLTGDPNARNSITAPNTIAPTTAAFTASSSFAYTFPANSVVALKVNTSAPISPVLNVDRGLSLHVTTPGATDRSVAVAGGVGTTTAVTASSPDADKLGATFLLRPGLADPSCYSLESRANPGQYLSHQGDRITLGVSKRSATFCAVVGTSGTGVSFRAYDEPGRFLSYHDGGLRLNDSRCADSTFTIGEPWWRSDVAVPLGHSSWLSVSGDSLRHQNFVGKTAPITADSSVTDRQDATFNLVPGLADHSCYSFESVNFPGYYLRHYNFQVVLNRKDDSSLYAEDATFCATAGHNGKGVSWQAYAYEDHYLRQLGGTVYIGADGGPRVGDVAAGWVDDTSWQPAAPWAG</sequence>
<evidence type="ECO:0000313" key="10">
    <source>
        <dbReference type="Proteomes" id="UP001589810"/>
    </source>
</evidence>
<dbReference type="Gene3D" id="2.80.10.50">
    <property type="match status" value="2"/>
</dbReference>
<proteinExistence type="inferred from homology"/>
<comment type="catalytic activity">
    <reaction evidence="1">
        <text>Hydrolysis of terminal non-reducing alpha-L-arabinofuranoside residues in alpha-L-arabinosides.</text>
        <dbReference type="EC" id="3.2.1.55"/>
    </reaction>
</comment>
<dbReference type="Gene3D" id="3.20.20.80">
    <property type="entry name" value="Glycosidases"/>
    <property type="match status" value="1"/>
</dbReference>
<evidence type="ECO:0000256" key="5">
    <source>
        <dbReference type="ARBA" id="ARBA00022801"/>
    </source>
</evidence>
<dbReference type="Pfam" id="PF05270">
    <property type="entry name" value="AbfB"/>
    <property type="match status" value="2"/>
</dbReference>
<evidence type="ECO:0000256" key="3">
    <source>
        <dbReference type="ARBA" id="ARBA00012670"/>
    </source>
</evidence>
<dbReference type="InterPro" id="IPR008979">
    <property type="entry name" value="Galactose-bd-like_sf"/>
</dbReference>
<dbReference type="Pfam" id="PF22848">
    <property type="entry name" value="ASD1_dom"/>
    <property type="match status" value="1"/>
</dbReference>
<keyword evidence="10" id="KW-1185">Reference proteome</keyword>
<evidence type="ECO:0000256" key="4">
    <source>
        <dbReference type="ARBA" id="ARBA00022729"/>
    </source>
</evidence>
<feature type="signal peptide" evidence="7">
    <location>
        <begin position="1"/>
        <end position="23"/>
    </location>
</feature>
<dbReference type="Proteomes" id="UP001589810">
    <property type="component" value="Unassembled WGS sequence"/>
</dbReference>
<keyword evidence="5" id="KW-0378">Hydrolase</keyword>
<organism evidence="9 10">
    <name type="scientific">Kutzneria chonburiensis</name>
    <dbReference type="NCBI Taxonomy" id="1483604"/>
    <lineage>
        <taxon>Bacteria</taxon>
        <taxon>Bacillati</taxon>
        <taxon>Actinomycetota</taxon>
        <taxon>Actinomycetes</taxon>
        <taxon>Pseudonocardiales</taxon>
        <taxon>Pseudonocardiaceae</taxon>
        <taxon>Kutzneria</taxon>
    </lineage>
</organism>
<dbReference type="SMART" id="SM00813">
    <property type="entry name" value="Alpha-L-AF_C"/>
    <property type="match status" value="1"/>
</dbReference>
<dbReference type="SUPFAM" id="SSF49785">
    <property type="entry name" value="Galactose-binding domain-like"/>
    <property type="match status" value="1"/>
</dbReference>
<dbReference type="InterPro" id="IPR010720">
    <property type="entry name" value="Alpha-L-AF_C"/>
</dbReference>
<dbReference type="EMBL" id="JBHLUD010000004">
    <property type="protein sequence ID" value="MFC0542629.1"/>
    <property type="molecule type" value="Genomic_DNA"/>
</dbReference>
<evidence type="ECO:0000259" key="8">
    <source>
        <dbReference type="SMART" id="SM00813"/>
    </source>
</evidence>
<dbReference type="PANTHER" id="PTHR31776:SF0">
    <property type="entry name" value="ALPHA-L-ARABINOFURANOSIDASE 1"/>
    <property type="match status" value="1"/>
</dbReference>
<dbReference type="SUPFAM" id="SSF110221">
    <property type="entry name" value="AbfB domain"/>
    <property type="match status" value="2"/>
</dbReference>
<dbReference type="InterPro" id="IPR013780">
    <property type="entry name" value="Glyco_hydro_b"/>
</dbReference>
<keyword evidence="6" id="KW-0325">Glycoprotein</keyword>
<feature type="domain" description="Alpha-L-arabinofuranosidase C-terminal" evidence="8">
    <location>
        <begin position="455"/>
        <end position="634"/>
    </location>
</feature>
<evidence type="ECO:0000313" key="9">
    <source>
        <dbReference type="EMBL" id="MFC0542629.1"/>
    </source>
</evidence>
<dbReference type="RefSeq" id="WP_273941045.1">
    <property type="nucleotide sequence ID" value="NZ_CP097263.1"/>
</dbReference>
<reference evidence="9 10" key="1">
    <citation type="submission" date="2024-09" db="EMBL/GenBank/DDBJ databases">
        <authorList>
            <person name="Sun Q."/>
            <person name="Mori K."/>
        </authorList>
    </citation>
    <scope>NUCLEOTIDE SEQUENCE [LARGE SCALE GENOMIC DNA]</scope>
    <source>
        <strain evidence="9 10">TBRC 1432</strain>
    </source>
</reference>
<dbReference type="Pfam" id="PF06964">
    <property type="entry name" value="Alpha-L-AF_C"/>
    <property type="match status" value="1"/>
</dbReference>
<dbReference type="Gene3D" id="2.60.40.1180">
    <property type="entry name" value="Golgi alpha-mannosidase II"/>
    <property type="match status" value="1"/>
</dbReference>
<feature type="chain" id="PRO_5046279521" description="non-reducing end alpha-L-arabinofuranosidase" evidence="7">
    <location>
        <begin position="24"/>
        <end position="943"/>
    </location>
</feature>
<evidence type="ECO:0000256" key="7">
    <source>
        <dbReference type="SAM" id="SignalP"/>
    </source>
</evidence>